<dbReference type="InParanoid" id="M0MEI9"/>
<dbReference type="Proteomes" id="UP000011669">
    <property type="component" value="Unassembled WGS sequence"/>
</dbReference>
<gene>
    <name evidence="2" type="ORF">C449_11643</name>
</gene>
<dbReference type="EMBL" id="AOMD01000025">
    <property type="protein sequence ID" value="EMA44177.1"/>
    <property type="molecule type" value="Genomic_DNA"/>
</dbReference>
<dbReference type="InterPro" id="IPR029069">
    <property type="entry name" value="HotDog_dom_sf"/>
</dbReference>
<dbReference type="PATRIC" id="fig|1227455.4.peg.2387"/>
<dbReference type="SUPFAM" id="SSF54637">
    <property type="entry name" value="Thioesterase/thiol ester dehydrase-isomerase"/>
    <property type="match status" value="1"/>
</dbReference>
<dbReference type="OrthoDB" id="225748at2157"/>
<accession>M0MEI9</accession>
<reference evidence="2 3" key="1">
    <citation type="journal article" date="2014" name="PLoS Genet.">
        <title>Phylogenetically driven sequencing of extremely halophilic archaea reveals strategies for static and dynamic osmo-response.</title>
        <authorList>
            <person name="Becker E.A."/>
            <person name="Seitzer P.M."/>
            <person name="Tritt A."/>
            <person name="Larsen D."/>
            <person name="Krusor M."/>
            <person name="Yao A.I."/>
            <person name="Wu D."/>
            <person name="Madern D."/>
            <person name="Eisen J.A."/>
            <person name="Darling A.E."/>
            <person name="Facciotti M.T."/>
        </authorList>
    </citation>
    <scope>NUCLEOTIDE SEQUENCE [LARGE SCALE GENOMIC DNA]</scope>
    <source>
        <strain evidence="2 3">DSM 5350</strain>
    </source>
</reference>
<dbReference type="CDD" id="cd03454">
    <property type="entry name" value="YdeM"/>
    <property type="match status" value="1"/>
</dbReference>
<proteinExistence type="predicted"/>
<name>M0MEI9_9EURY</name>
<organism evidence="2 3">
    <name type="scientific">Halococcus saccharolyticus DSM 5350</name>
    <dbReference type="NCBI Taxonomy" id="1227455"/>
    <lineage>
        <taxon>Archaea</taxon>
        <taxon>Methanobacteriati</taxon>
        <taxon>Methanobacteriota</taxon>
        <taxon>Stenosarchaea group</taxon>
        <taxon>Halobacteria</taxon>
        <taxon>Halobacteriales</taxon>
        <taxon>Halococcaceae</taxon>
        <taxon>Halococcus</taxon>
    </lineage>
</organism>
<dbReference type="InterPro" id="IPR002539">
    <property type="entry name" value="MaoC-like_dom"/>
</dbReference>
<comment type="caution">
    <text evidence="2">The sequence shown here is derived from an EMBL/GenBank/DDBJ whole genome shotgun (WGS) entry which is preliminary data.</text>
</comment>
<sequence>MAREHFEDVTVGETREFGDRDVSREEIVEFAGQYDPQPFHTDTTAARESMFGGLIASGWHTAAMTMELLVTNVFEGSAATGAVGVDELRWPNPVRPGDTLSVRTEVLDTEPWNDRLGLVRSKTTTHNQNDEPVMSMVGLVLYERRDPE</sequence>
<protein>
    <submittedName>
        <fullName evidence="2">MaoC domain-containing protein dehydratase</fullName>
    </submittedName>
</protein>
<evidence type="ECO:0000313" key="3">
    <source>
        <dbReference type="Proteomes" id="UP000011669"/>
    </source>
</evidence>
<feature type="domain" description="MaoC-like" evidence="1">
    <location>
        <begin position="10"/>
        <end position="122"/>
    </location>
</feature>
<dbReference type="PANTHER" id="PTHR43664:SF1">
    <property type="entry name" value="BETA-METHYLMALYL-COA DEHYDRATASE"/>
    <property type="match status" value="1"/>
</dbReference>
<dbReference type="STRING" id="1227455.C449_11643"/>
<dbReference type="Pfam" id="PF01575">
    <property type="entry name" value="MaoC_dehydratas"/>
    <property type="match status" value="1"/>
</dbReference>
<dbReference type="InterPro" id="IPR052342">
    <property type="entry name" value="MCH/BMMD"/>
</dbReference>
<dbReference type="AlphaFoldDB" id="M0MEI9"/>
<keyword evidence="3" id="KW-1185">Reference proteome</keyword>
<dbReference type="PANTHER" id="PTHR43664">
    <property type="entry name" value="MONOAMINE OXIDASE-RELATED"/>
    <property type="match status" value="1"/>
</dbReference>
<dbReference type="RefSeq" id="WP_006078188.1">
    <property type="nucleotide sequence ID" value="NZ_AOMD01000025.1"/>
</dbReference>
<evidence type="ECO:0000259" key="1">
    <source>
        <dbReference type="Pfam" id="PF01575"/>
    </source>
</evidence>
<dbReference type="Gene3D" id="3.10.129.10">
    <property type="entry name" value="Hotdog Thioesterase"/>
    <property type="match status" value="1"/>
</dbReference>
<evidence type="ECO:0000313" key="2">
    <source>
        <dbReference type="EMBL" id="EMA44177.1"/>
    </source>
</evidence>